<keyword evidence="11" id="KW-0175">Coiled coil</keyword>
<evidence type="ECO:0000256" key="6">
    <source>
        <dbReference type="ARBA" id="ARBA00023242"/>
    </source>
</evidence>
<dbReference type="InterPro" id="IPR001356">
    <property type="entry name" value="HD"/>
</dbReference>
<keyword evidence="2 10" id="KW-0805">Transcription regulation</keyword>
<keyword evidence="14" id="KW-1185">Reference proteome</keyword>
<protein>
    <recommendedName>
        <fullName evidence="10">Homeobox-leucine zipper protein</fullName>
    </recommendedName>
    <alternativeName>
        <fullName evidence="10">HD-ZIP protein</fullName>
    </alternativeName>
    <alternativeName>
        <fullName evidence="10">Homeodomain transcription factor</fullName>
    </alternativeName>
</protein>
<dbReference type="PANTHER" id="PTHR24326:SF591">
    <property type="entry name" value="HOMEOBOX-LEUCINE ZIPPER PROTEIN ATHB-51-RELATED"/>
    <property type="match status" value="1"/>
</dbReference>
<dbReference type="AlphaFoldDB" id="A0AAV1AW55"/>
<dbReference type="InterPro" id="IPR009057">
    <property type="entry name" value="Homeodomain-like_sf"/>
</dbReference>
<evidence type="ECO:0000256" key="11">
    <source>
        <dbReference type="SAM" id="Coils"/>
    </source>
</evidence>
<feature type="coiled-coil region" evidence="11">
    <location>
        <begin position="121"/>
        <end position="155"/>
    </location>
</feature>
<keyword evidence="5 10" id="KW-0804">Transcription</keyword>
<evidence type="ECO:0000256" key="8">
    <source>
        <dbReference type="PROSITE-ProRule" id="PRU00108"/>
    </source>
</evidence>
<dbReference type="InterPro" id="IPR003106">
    <property type="entry name" value="Leu_zip_homeo"/>
</dbReference>
<dbReference type="Pfam" id="PF00046">
    <property type="entry name" value="Homeodomain"/>
    <property type="match status" value="1"/>
</dbReference>
<evidence type="ECO:0000256" key="7">
    <source>
        <dbReference type="ARBA" id="ARBA00025748"/>
    </source>
</evidence>
<evidence type="ECO:0000256" key="3">
    <source>
        <dbReference type="ARBA" id="ARBA00023125"/>
    </source>
</evidence>
<dbReference type="GO" id="GO:0000981">
    <property type="term" value="F:DNA-binding transcription factor activity, RNA polymerase II-specific"/>
    <property type="evidence" value="ECO:0007669"/>
    <property type="project" value="UniProtKB-UniRule"/>
</dbReference>
<dbReference type="GO" id="GO:0045893">
    <property type="term" value="P:positive regulation of DNA-templated transcription"/>
    <property type="evidence" value="ECO:0007669"/>
    <property type="project" value="TreeGrafter"/>
</dbReference>
<dbReference type="GO" id="GO:0043565">
    <property type="term" value="F:sequence-specific DNA binding"/>
    <property type="evidence" value="ECO:0007669"/>
    <property type="project" value="InterPro"/>
</dbReference>
<feature type="domain" description="Homeobox" evidence="12">
    <location>
        <begin position="62"/>
        <end position="122"/>
    </location>
</feature>
<keyword evidence="6 8" id="KW-0539">Nucleus</keyword>
<comment type="subcellular location">
    <subcellularLocation>
        <location evidence="1 8 9">Nucleus</location>
    </subcellularLocation>
</comment>
<accession>A0AAV1AW55</accession>
<dbReference type="SMART" id="SM00389">
    <property type="entry name" value="HOX"/>
    <property type="match status" value="1"/>
</dbReference>
<dbReference type="Proteomes" id="UP001157006">
    <property type="component" value="Chromosome 5"/>
</dbReference>
<keyword evidence="3 8" id="KW-0238">DNA-binding</keyword>
<dbReference type="Gene3D" id="1.10.10.60">
    <property type="entry name" value="Homeodomain-like"/>
    <property type="match status" value="1"/>
</dbReference>
<evidence type="ECO:0000313" key="13">
    <source>
        <dbReference type="EMBL" id="CAI8614750.1"/>
    </source>
</evidence>
<dbReference type="Pfam" id="PF02183">
    <property type="entry name" value="HALZ"/>
    <property type="match status" value="1"/>
</dbReference>
<dbReference type="CDD" id="cd00086">
    <property type="entry name" value="homeodomain"/>
    <property type="match status" value="1"/>
</dbReference>
<dbReference type="SUPFAM" id="SSF46689">
    <property type="entry name" value="Homeodomain-like"/>
    <property type="match status" value="1"/>
</dbReference>
<evidence type="ECO:0000256" key="9">
    <source>
        <dbReference type="RuleBase" id="RU000682"/>
    </source>
</evidence>
<dbReference type="CDD" id="cd14686">
    <property type="entry name" value="bZIP"/>
    <property type="match status" value="1"/>
</dbReference>
<proteinExistence type="inferred from homology"/>
<evidence type="ECO:0000256" key="1">
    <source>
        <dbReference type="ARBA" id="ARBA00004123"/>
    </source>
</evidence>
<evidence type="ECO:0000256" key="2">
    <source>
        <dbReference type="ARBA" id="ARBA00023015"/>
    </source>
</evidence>
<dbReference type="InterPro" id="IPR017970">
    <property type="entry name" value="Homeobox_CS"/>
</dbReference>
<feature type="DNA-binding region" description="Homeobox" evidence="8">
    <location>
        <begin position="64"/>
        <end position="123"/>
    </location>
</feature>
<dbReference type="PROSITE" id="PS00027">
    <property type="entry name" value="HOMEOBOX_1"/>
    <property type="match status" value="1"/>
</dbReference>
<dbReference type="GO" id="GO:0005634">
    <property type="term" value="C:nucleus"/>
    <property type="evidence" value="ECO:0007669"/>
    <property type="project" value="UniProtKB-SubCell"/>
</dbReference>
<organism evidence="13 14">
    <name type="scientific">Vicia faba</name>
    <name type="common">Broad bean</name>
    <name type="synonym">Faba vulgaris</name>
    <dbReference type="NCBI Taxonomy" id="3906"/>
    <lineage>
        <taxon>Eukaryota</taxon>
        <taxon>Viridiplantae</taxon>
        <taxon>Streptophyta</taxon>
        <taxon>Embryophyta</taxon>
        <taxon>Tracheophyta</taxon>
        <taxon>Spermatophyta</taxon>
        <taxon>Magnoliopsida</taxon>
        <taxon>eudicotyledons</taxon>
        <taxon>Gunneridae</taxon>
        <taxon>Pentapetalae</taxon>
        <taxon>rosids</taxon>
        <taxon>fabids</taxon>
        <taxon>Fabales</taxon>
        <taxon>Fabaceae</taxon>
        <taxon>Papilionoideae</taxon>
        <taxon>50 kb inversion clade</taxon>
        <taxon>NPAAA clade</taxon>
        <taxon>Hologalegina</taxon>
        <taxon>IRL clade</taxon>
        <taxon>Fabeae</taxon>
        <taxon>Vicia</taxon>
    </lineage>
</organism>
<dbReference type="PROSITE" id="PS50071">
    <property type="entry name" value="HOMEOBOX_2"/>
    <property type="match status" value="1"/>
</dbReference>
<evidence type="ECO:0000256" key="10">
    <source>
        <dbReference type="RuleBase" id="RU369038"/>
    </source>
</evidence>
<comment type="function">
    <text evidence="10">Transcription factor.</text>
</comment>
<comment type="similarity">
    <text evidence="7 10">Belongs to the HD-ZIP homeobox family. Class I subfamily.</text>
</comment>
<reference evidence="13 14" key="1">
    <citation type="submission" date="2023-01" db="EMBL/GenBank/DDBJ databases">
        <authorList>
            <person name="Kreplak J."/>
        </authorList>
    </citation>
    <scope>NUCLEOTIDE SEQUENCE [LARGE SCALE GENOMIC DNA]</scope>
</reference>
<gene>
    <name evidence="13" type="ORF">VFH_V144880</name>
</gene>
<dbReference type="InterPro" id="IPR045224">
    <property type="entry name" value="HDZip_class_I_plant"/>
</dbReference>
<name>A0AAV1AW55_VICFA</name>
<evidence type="ECO:0000256" key="4">
    <source>
        <dbReference type="ARBA" id="ARBA00023155"/>
    </source>
</evidence>
<dbReference type="EMBL" id="OX451740">
    <property type="protein sequence ID" value="CAI8614750.1"/>
    <property type="molecule type" value="Genomic_DNA"/>
</dbReference>
<evidence type="ECO:0000313" key="14">
    <source>
        <dbReference type="Proteomes" id="UP001157006"/>
    </source>
</evidence>
<dbReference type="PANTHER" id="PTHR24326">
    <property type="entry name" value="HOMEOBOX-LEUCINE ZIPPER PROTEIN"/>
    <property type="match status" value="1"/>
</dbReference>
<evidence type="ECO:0000259" key="12">
    <source>
        <dbReference type="PROSITE" id="PS50071"/>
    </source>
</evidence>
<evidence type="ECO:0000256" key="5">
    <source>
        <dbReference type="ARBA" id="ARBA00023163"/>
    </source>
</evidence>
<sequence>MDWNTESTTPFVPHPDSSLSFFYNYSNNNPYSGMEASEMALGERQQRFVHVMDDEMNMINNGYGEKKKKKLTSNQINYLERCFQEDIKLDSKRKMNLSRELGLQPRQITVWFQNRRTRLKTKQLEHSYDVLKQENQKLQKEVMELKEKLKEKAHFRTQTYGEETIENIEGMPFRNIEGEPYPCFNMTQATTSSIQQAAEGYDHSFFNVEDFDSVSLFHECQWPELPYYP</sequence>
<keyword evidence="4 8" id="KW-0371">Homeobox</keyword>